<evidence type="ECO:0000256" key="1">
    <source>
        <dbReference type="SAM" id="MobiDB-lite"/>
    </source>
</evidence>
<feature type="region of interest" description="Disordered" evidence="1">
    <location>
        <begin position="868"/>
        <end position="944"/>
    </location>
</feature>
<feature type="compositionally biased region" description="Basic and acidic residues" evidence="1">
    <location>
        <begin position="775"/>
        <end position="795"/>
    </location>
</feature>
<dbReference type="PANTHER" id="PTHR47807:SF1">
    <property type="entry name" value="PROTEIN TBF1"/>
    <property type="match status" value="1"/>
</dbReference>
<sequence>MQDDFGIVGTPAKSLSKNKLSSSRKGKKNAAKSLQNRQAANRAHEAVINAMVSKPKRSVYPQDSNQSSYTTKLGRMRYISRKPEISSIRGARISDTTMASGESVKYLVEAAQEATSLATKSNVDLDKEEAELKANSGTKSELEADADAETDSNGDRDDDDLSSLSSNSDNSIKGINDSDNEYSSDDGESLHGEKNDKGANDPLSQQVNDSINASPKVSTQQKPSQPILKLFLDSLFGDKDVVAGSSNAKNIKQSDSSLSNVIADTNTVPVLESVAMATGGLGESCSIEDQSASNAEPLVANTQAHQGAVLSNFARDDNINDDDGCLSYAIDHALDEAVGPGTSADLMVLDYISQRVIDKVVEMCALDDDEPSKDAQRRQLECLGREQVMVRRLHFTRSIFLLNDQRPEDEADMAQWAESMHRVNMASFVLMIMCPQLIVSVSSGCSMPNRKRSLISAGLSEAIKSFFPLFVPQKKRDNQSLDILLDMQTQQWLIAADDERQLQSTVKQVRAMNDGAIAQLLAIDSEMATESAENIVSSPTSNFEALAISEYRQIAGRRLNKISGRRLHIARLQYTLAGLQKRVAQFVGECVKMLSPPVILARQSACNDVEDISFMIDEGEKDDDAPEDTAEQREPNKQERPENNVASQISDAEGSDISGDFEVTIFQDKGEIERLRRSVENSSNVSNSMGVKAKQVTGGGGVQSSNKTAVPIIDPSFTEERRMATFIRDALSDEHLDMLINAITSDTTDIQTMQNQILDRLSADSTIDSIREFQARDAQDGDDGFRFDLGDRNDSASDENNSAPAEANGLRSLSEHRNKIALAKRQTRPQTRQLRAKRANVNYSETGIDSDDDQDYAGQEEDIINVIARPKKRGRVQYGRRADDSSQSPRTPNGFRGRRGIPAEDPATFGDQHERIRFTPSVQGSPSPSSLPSPSQQPEVERSAAYMSPARPLGQYEPARMVRDESVQTPVFGSAASRRKRTRSGPGVRHRWTQEEEECFIRAVCSYGLKWSLILKYHGPNGSVDQVLRNRTRVHLKDKARNIKTRLVREGKRLGPFRDAIDR</sequence>
<proteinExistence type="predicted"/>
<feature type="compositionally biased region" description="Polar residues" evidence="1">
    <location>
        <begin position="61"/>
        <end position="71"/>
    </location>
</feature>
<feature type="compositionally biased region" description="Acidic residues" evidence="1">
    <location>
        <begin position="143"/>
        <end position="161"/>
    </location>
</feature>
<feature type="compositionally biased region" description="Low complexity" evidence="1">
    <location>
        <begin position="162"/>
        <end position="171"/>
    </location>
</feature>
<organism evidence="3 4">
    <name type="scientific">Coemansia asiatica</name>
    <dbReference type="NCBI Taxonomy" id="1052880"/>
    <lineage>
        <taxon>Eukaryota</taxon>
        <taxon>Fungi</taxon>
        <taxon>Fungi incertae sedis</taxon>
        <taxon>Zoopagomycota</taxon>
        <taxon>Kickxellomycotina</taxon>
        <taxon>Kickxellomycetes</taxon>
        <taxon>Kickxellales</taxon>
        <taxon>Kickxellaceae</taxon>
        <taxon>Coemansia</taxon>
    </lineage>
</organism>
<dbReference type="GO" id="GO:0003691">
    <property type="term" value="F:double-stranded telomeric DNA binding"/>
    <property type="evidence" value="ECO:0007669"/>
    <property type="project" value="TreeGrafter"/>
</dbReference>
<feature type="domain" description="HTH myb-type" evidence="2">
    <location>
        <begin position="988"/>
        <end position="1040"/>
    </location>
</feature>
<dbReference type="InterPro" id="IPR009057">
    <property type="entry name" value="Homeodomain-like_sf"/>
</dbReference>
<feature type="compositionally biased region" description="Basic and acidic residues" evidence="1">
    <location>
        <begin position="630"/>
        <end position="642"/>
    </location>
</feature>
<feature type="region of interest" description="Disordered" evidence="1">
    <location>
        <begin position="775"/>
        <end position="856"/>
    </location>
</feature>
<feature type="compositionally biased region" description="Basic residues" evidence="1">
    <location>
        <begin position="977"/>
        <end position="989"/>
    </location>
</feature>
<feature type="compositionally biased region" description="Polar residues" evidence="1">
    <location>
        <begin position="202"/>
        <end position="224"/>
    </location>
</feature>
<dbReference type="AlphaFoldDB" id="A0A9W7XP39"/>
<feature type="region of interest" description="Disordered" evidence="1">
    <location>
        <begin position="618"/>
        <end position="655"/>
    </location>
</feature>
<gene>
    <name evidence="3" type="primary">TBF1</name>
    <name evidence="3" type="ORF">LPJ64_001879</name>
</gene>
<dbReference type="GO" id="GO:0010833">
    <property type="term" value="P:telomere maintenance via telomere lengthening"/>
    <property type="evidence" value="ECO:0007669"/>
    <property type="project" value="TreeGrafter"/>
</dbReference>
<feature type="compositionally biased region" description="Low complexity" evidence="1">
    <location>
        <begin position="920"/>
        <end position="938"/>
    </location>
</feature>
<feature type="compositionally biased region" description="Acidic residues" evidence="1">
    <location>
        <begin position="178"/>
        <end position="187"/>
    </location>
</feature>
<feature type="region of interest" description="Disordered" evidence="1">
    <location>
        <begin position="959"/>
        <end position="989"/>
    </location>
</feature>
<feature type="region of interest" description="Disordered" evidence="1">
    <location>
        <begin position="1"/>
        <end position="75"/>
    </location>
</feature>
<dbReference type="InterPro" id="IPR017930">
    <property type="entry name" value="Myb_dom"/>
</dbReference>
<dbReference type="InterPro" id="IPR052833">
    <property type="entry name" value="Telomeric_DNA-bd_trans-reg"/>
</dbReference>
<dbReference type="InterPro" id="IPR001005">
    <property type="entry name" value="SANT/Myb"/>
</dbReference>
<dbReference type="EMBL" id="JANBOH010000053">
    <property type="protein sequence ID" value="KAJ1646653.1"/>
    <property type="molecule type" value="Genomic_DNA"/>
</dbReference>
<feature type="region of interest" description="Disordered" evidence="1">
    <location>
        <begin position="115"/>
        <end position="224"/>
    </location>
</feature>
<dbReference type="SMART" id="SM00717">
    <property type="entry name" value="SANT"/>
    <property type="match status" value="1"/>
</dbReference>
<evidence type="ECO:0000259" key="2">
    <source>
        <dbReference type="PROSITE" id="PS51294"/>
    </source>
</evidence>
<dbReference type="Pfam" id="PF00249">
    <property type="entry name" value="Myb_DNA-binding"/>
    <property type="match status" value="1"/>
</dbReference>
<dbReference type="SUPFAM" id="SSF46689">
    <property type="entry name" value="Homeodomain-like"/>
    <property type="match status" value="1"/>
</dbReference>
<feature type="compositionally biased region" description="Acidic residues" evidence="1">
    <location>
        <begin position="618"/>
        <end position="629"/>
    </location>
</feature>
<dbReference type="Proteomes" id="UP001145021">
    <property type="component" value="Unassembled WGS sequence"/>
</dbReference>
<dbReference type="Gene3D" id="1.10.10.60">
    <property type="entry name" value="Homeodomain-like"/>
    <property type="match status" value="1"/>
</dbReference>
<evidence type="ECO:0000313" key="3">
    <source>
        <dbReference type="EMBL" id="KAJ1646653.1"/>
    </source>
</evidence>
<dbReference type="PANTHER" id="PTHR47807">
    <property type="entry name" value="PROTEIN TBF1"/>
    <property type="match status" value="1"/>
</dbReference>
<dbReference type="PROSITE" id="PS51294">
    <property type="entry name" value="HTH_MYB"/>
    <property type="match status" value="1"/>
</dbReference>
<protein>
    <submittedName>
        <fullName evidence="3">TTAGGG repeat binding factor</fullName>
    </submittedName>
</protein>
<accession>A0A9W7XP39</accession>
<comment type="caution">
    <text evidence="3">The sequence shown here is derived from an EMBL/GenBank/DDBJ whole genome shotgun (WGS) entry which is preliminary data.</text>
</comment>
<evidence type="ECO:0000313" key="4">
    <source>
        <dbReference type="Proteomes" id="UP001145021"/>
    </source>
</evidence>
<reference evidence="3" key="1">
    <citation type="submission" date="2022-07" db="EMBL/GenBank/DDBJ databases">
        <title>Phylogenomic reconstructions and comparative analyses of Kickxellomycotina fungi.</title>
        <authorList>
            <person name="Reynolds N.K."/>
            <person name="Stajich J.E."/>
            <person name="Barry K."/>
            <person name="Grigoriev I.V."/>
            <person name="Crous P."/>
            <person name="Smith M.E."/>
        </authorList>
    </citation>
    <scope>NUCLEOTIDE SEQUENCE</scope>
    <source>
        <strain evidence="3">NBRC 105413</strain>
    </source>
</reference>
<dbReference type="CDD" id="cd11660">
    <property type="entry name" value="SANT_TRF"/>
    <property type="match status" value="1"/>
</dbReference>
<keyword evidence="4" id="KW-1185">Reference proteome</keyword>
<name>A0A9W7XP39_9FUNG</name>
<feature type="compositionally biased region" description="Basic and acidic residues" evidence="1">
    <location>
        <begin position="188"/>
        <end position="199"/>
    </location>
</feature>